<keyword evidence="2" id="KW-0524">Neurogenesis</keyword>
<dbReference type="EMBL" id="JAYRBN010000116">
    <property type="protein sequence ID" value="KAL2721842.1"/>
    <property type="molecule type" value="Genomic_DNA"/>
</dbReference>
<dbReference type="SUPFAM" id="SSF47459">
    <property type="entry name" value="HLH, helix-loop-helix DNA-binding domain"/>
    <property type="match status" value="1"/>
</dbReference>
<evidence type="ECO:0000313" key="5">
    <source>
        <dbReference type="EMBL" id="KAL2721842.1"/>
    </source>
</evidence>
<feature type="compositionally biased region" description="Basic and acidic residues" evidence="3">
    <location>
        <begin position="276"/>
        <end position="287"/>
    </location>
</feature>
<evidence type="ECO:0000259" key="4">
    <source>
        <dbReference type="PROSITE" id="PS50888"/>
    </source>
</evidence>
<keyword evidence="1" id="KW-0217">Developmental protein</keyword>
<evidence type="ECO:0000313" key="6">
    <source>
        <dbReference type="Proteomes" id="UP001607303"/>
    </source>
</evidence>
<feature type="domain" description="BHLH" evidence="4">
    <location>
        <begin position="86"/>
        <end position="155"/>
    </location>
</feature>
<proteinExistence type="predicted"/>
<reference evidence="5 6" key="1">
    <citation type="journal article" date="2024" name="Ann. Entomol. Soc. Am.">
        <title>Genomic analyses of the southern and eastern yellowjacket wasps (Hymenoptera: Vespidae) reveal evolutionary signatures of social life.</title>
        <authorList>
            <person name="Catto M.A."/>
            <person name="Caine P.B."/>
            <person name="Orr S.E."/>
            <person name="Hunt B.G."/>
            <person name="Goodisman M.A.D."/>
        </authorList>
    </citation>
    <scope>NUCLEOTIDE SEQUENCE [LARGE SCALE GENOMIC DNA]</scope>
    <source>
        <strain evidence="5">232</strain>
        <tissue evidence="5">Head and thorax</tissue>
    </source>
</reference>
<dbReference type="Gene3D" id="4.10.280.10">
    <property type="entry name" value="Helix-loop-helix DNA-binding domain"/>
    <property type="match status" value="1"/>
</dbReference>
<protein>
    <submittedName>
        <fullName evidence="5">Achaete-scute complex protein T5-like</fullName>
    </submittedName>
</protein>
<organism evidence="5 6">
    <name type="scientific">Vespula maculifrons</name>
    <name type="common">Eastern yellow jacket</name>
    <name type="synonym">Wasp</name>
    <dbReference type="NCBI Taxonomy" id="7453"/>
    <lineage>
        <taxon>Eukaryota</taxon>
        <taxon>Metazoa</taxon>
        <taxon>Ecdysozoa</taxon>
        <taxon>Arthropoda</taxon>
        <taxon>Hexapoda</taxon>
        <taxon>Insecta</taxon>
        <taxon>Pterygota</taxon>
        <taxon>Neoptera</taxon>
        <taxon>Endopterygota</taxon>
        <taxon>Hymenoptera</taxon>
        <taxon>Apocrita</taxon>
        <taxon>Aculeata</taxon>
        <taxon>Vespoidea</taxon>
        <taxon>Vespidae</taxon>
        <taxon>Vespinae</taxon>
        <taxon>Vespula</taxon>
    </lineage>
</organism>
<dbReference type="PROSITE" id="PS50888">
    <property type="entry name" value="BHLH"/>
    <property type="match status" value="1"/>
</dbReference>
<dbReference type="InterPro" id="IPR015660">
    <property type="entry name" value="MASH1/Ascl1a-like"/>
</dbReference>
<dbReference type="PANTHER" id="PTHR13935:SF153">
    <property type="entry name" value="ACHAETE-SCUTE FAMILY BHLH TRANSCRIPTION FACTOR 1"/>
    <property type="match status" value="1"/>
</dbReference>
<evidence type="ECO:0000256" key="2">
    <source>
        <dbReference type="ARBA" id="ARBA00022902"/>
    </source>
</evidence>
<keyword evidence="6" id="KW-1185">Reference proteome</keyword>
<feature type="region of interest" description="Disordered" evidence="3">
    <location>
        <begin position="162"/>
        <end position="287"/>
    </location>
</feature>
<dbReference type="Pfam" id="PF00010">
    <property type="entry name" value="HLH"/>
    <property type="match status" value="1"/>
</dbReference>
<evidence type="ECO:0000256" key="1">
    <source>
        <dbReference type="ARBA" id="ARBA00022473"/>
    </source>
</evidence>
<dbReference type="SMART" id="SM00353">
    <property type="entry name" value="HLH"/>
    <property type="match status" value="1"/>
</dbReference>
<name>A0ABD2AMK3_VESMC</name>
<gene>
    <name evidence="5" type="ORF">V1477_020662</name>
</gene>
<dbReference type="InterPro" id="IPR011598">
    <property type="entry name" value="bHLH_dom"/>
</dbReference>
<dbReference type="Proteomes" id="UP001607303">
    <property type="component" value="Unassembled WGS sequence"/>
</dbReference>
<evidence type="ECO:0000256" key="3">
    <source>
        <dbReference type="SAM" id="MobiDB-lite"/>
    </source>
</evidence>
<sequence length="326" mass="35663">MTLVGLKQENPNVLPIMLSVQQQHHHHHGLHVSTAGSVQNHRGNVIVSTSSMPNNDIKGLQQHACKRSKIYGQTTGPYGAVPHQPASVARRNARERNRVKQVNNGFATLRQHIPQSVAQALGGSTAGTHGGSRAGSKKLSKVETLRMAVEYIRSLQRLLEEHDNGSDVSSPTVSASSTTSSTSPAACSPTGGLGTDSNHRASELRLCGNDVRHHTSPHHTSDLHRHQHIRQNPSPTFVPAPCSEASSSPTPSFVSETSSAGSQGYGTSSGNLYASHPDDYDYNEPMRPEDEDLLDVIFCWQQKERGIYNQLENLIRQKNRNVQYRR</sequence>
<dbReference type="GO" id="GO:0007399">
    <property type="term" value="P:nervous system development"/>
    <property type="evidence" value="ECO:0007669"/>
    <property type="project" value="UniProtKB-KW"/>
</dbReference>
<dbReference type="InterPro" id="IPR036638">
    <property type="entry name" value="HLH_DNA-bd_sf"/>
</dbReference>
<dbReference type="PANTHER" id="PTHR13935">
    <property type="entry name" value="ACHAETE-SCUTE TRANSCRIPTION FACTOR-RELATED"/>
    <property type="match status" value="1"/>
</dbReference>
<feature type="compositionally biased region" description="Polar residues" evidence="3">
    <location>
        <begin position="244"/>
        <end position="272"/>
    </location>
</feature>
<dbReference type="CDD" id="cd19744">
    <property type="entry name" value="bHLH_TS_dAS-C_like"/>
    <property type="match status" value="1"/>
</dbReference>
<accession>A0ABD2AMK3</accession>
<dbReference type="AlphaFoldDB" id="A0ABD2AMK3"/>
<feature type="compositionally biased region" description="Low complexity" evidence="3">
    <location>
        <begin position="169"/>
        <end position="190"/>
    </location>
</feature>
<comment type="caution">
    <text evidence="5">The sequence shown here is derived from an EMBL/GenBank/DDBJ whole genome shotgun (WGS) entry which is preliminary data.</text>
</comment>